<feature type="domain" description="HTH luxR-type" evidence="4">
    <location>
        <begin position="280"/>
        <end position="342"/>
    </location>
</feature>
<dbReference type="Gene3D" id="3.30.450.40">
    <property type="match status" value="1"/>
</dbReference>
<dbReference type="InterPro" id="IPR039420">
    <property type="entry name" value="WalR-like"/>
</dbReference>
<dbReference type="InterPro" id="IPR036388">
    <property type="entry name" value="WH-like_DNA-bd_sf"/>
</dbReference>
<dbReference type="SUPFAM" id="SSF46894">
    <property type="entry name" value="C-terminal effector domain of the bipartite response regulators"/>
    <property type="match status" value="1"/>
</dbReference>
<evidence type="ECO:0000256" key="2">
    <source>
        <dbReference type="ARBA" id="ARBA00023125"/>
    </source>
</evidence>
<dbReference type="Gene3D" id="1.10.10.10">
    <property type="entry name" value="Winged helix-like DNA-binding domain superfamily/Winged helix DNA-binding domain"/>
    <property type="match status" value="1"/>
</dbReference>
<dbReference type="SMART" id="SM00065">
    <property type="entry name" value="GAF"/>
    <property type="match status" value="1"/>
</dbReference>
<sequence>MGDTIRTARWEIAETAQESLPGGPFADAVMRSVHHAVGFDGYCLFAVDPVTGLRCAMFSQHGLTVPTERLVHNETMELDFNRYTELIRRPGHAGVLALHAVPEPPSPRLHEILRPEGYLSELRLALVDGHQYWGALSLFRDSRWQPFTDADAAVAAELADPLCAALRRHQVRRTDGQHEARPAGAILVGRAGRLLSVSPEAECWLGDLTSGGPAGVTVDDASRVVYEVAQAATAGRTDALSRVRTRDGRWLVISGTRTPAEPVEVTVVVQPADVSQVLPAFAAWCGLTHREAEVLDLVGAGLAAKQIARRLGLSVLTVNDHLRSTYRKTGVSSRDELLALTS</sequence>
<keyword evidence="3" id="KW-0804">Transcription</keyword>
<evidence type="ECO:0000313" key="6">
    <source>
        <dbReference type="Proteomes" id="UP000295573"/>
    </source>
</evidence>
<dbReference type="GO" id="GO:0003677">
    <property type="term" value="F:DNA binding"/>
    <property type="evidence" value="ECO:0007669"/>
    <property type="project" value="UniProtKB-KW"/>
</dbReference>
<keyword evidence="6" id="KW-1185">Reference proteome</keyword>
<proteinExistence type="predicted"/>
<keyword evidence="1" id="KW-0805">Transcription regulation</keyword>
<comment type="caution">
    <text evidence="5">The sequence shown here is derived from an EMBL/GenBank/DDBJ whole genome shotgun (WGS) entry which is preliminary data.</text>
</comment>
<dbReference type="PROSITE" id="PS00622">
    <property type="entry name" value="HTH_LUXR_1"/>
    <property type="match status" value="1"/>
</dbReference>
<dbReference type="InterPro" id="IPR029016">
    <property type="entry name" value="GAF-like_dom_sf"/>
</dbReference>
<name>A0A4V2S3Y4_9ACTN</name>
<dbReference type="CDD" id="cd06170">
    <property type="entry name" value="LuxR_C_like"/>
    <property type="match status" value="1"/>
</dbReference>
<dbReference type="AlphaFoldDB" id="A0A4V2S3Y4"/>
<organism evidence="5 6">
    <name type="scientific">Kribbella antiqua</name>
    <dbReference type="NCBI Taxonomy" id="2512217"/>
    <lineage>
        <taxon>Bacteria</taxon>
        <taxon>Bacillati</taxon>
        <taxon>Actinomycetota</taxon>
        <taxon>Actinomycetes</taxon>
        <taxon>Propionibacteriales</taxon>
        <taxon>Kribbellaceae</taxon>
        <taxon>Kribbella</taxon>
    </lineage>
</organism>
<dbReference type="PROSITE" id="PS50043">
    <property type="entry name" value="HTH_LUXR_2"/>
    <property type="match status" value="1"/>
</dbReference>
<dbReference type="InterPro" id="IPR003018">
    <property type="entry name" value="GAF"/>
</dbReference>
<dbReference type="Proteomes" id="UP000295573">
    <property type="component" value="Unassembled WGS sequence"/>
</dbReference>
<dbReference type="PANTHER" id="PTHR43214:SF41">
    <property type="entry name" value="NITRATE_NITRITE RESPONSE REGULATOR PROTEIN NARP"/>
    <property type="match status" value="1"/>
</dbReference>
<accession>A0A4V2S3Y4</accession>
<evidence type="ECO:0000256" key="3">
    <source>
        <dbReference type="ARBA" id="ARBA00023163"/>
    </source>
</evidence>
<dbReference type="PRINTS" id="PR00038">
    <property type="entry name" value="HTHLUXR"/>
</dbReference>
<gene>
    <name evidence="5" type="ORF">EV646_107111</name>
</gene>
<dbReference type="Pfam" id="PF00196">
    <property type="entry name" value="GerE"/>
    <property type="match status" value="1"/>
</dbReference>
<reference evidence="5 6" key="1">
    <citation type="journal article" date="2015" name="Stand. Genomic Sci.">
        <title>Genomic Encyclopedia of Bacterial and Archaeal Type Strains, Phase III: the genomes of soil and plant-associated and newly described type strains.</title>
        <authorList>
            <person name="Whitman W.B."/>
            <person name="Woyke T."/>
            <person name="Klenk H.P."/>
            <person name="Zhou Y."/>
            <person name="Lilburn T.G."/>
            <person name="Beck B.J."/>
            <person name="De Vos P."/>
            <person name="Vandamme P."/>
            <person name="Eisen J.A."/>
            <person name="Garrity G."/>
            <person name="Hugenholtz P."/>
            <person name="Kyrpides N.C."/>
        </authorList>
    </citation>
    <scope>NUCLEOTIDE SEQUENCE [LARGE SCALE GENOMIC DNA]</scope>
    <source>
        <strain evidence="5 6">VKM Ac-2541</strain>
    </source>
</reference>
<keyword evidence="2 5" id="KW-0238">DNA-binding</keyword>
<evidence type="ECO:0000256" key="1">
    <source>
        <dbReference type="ARBA" id="ARBA00023015"/>
    </source>
</evidence>
<evidence type="ECO:0000259" key="4">
    <source>
        <dbReference type="PROSITE" id="PS50043"/>
    </source>
</evidence>
<dbReference type="OrthoDB" id="9816529at2"/>
<protein>
    <submittedName>
        <fullName evidence="5">DNA-binding CsgD family transcriptional regulator</fullName>
    </submittedName>
</protein>
<dbReference type="InterPro" id="IPR000792">
    <property type="entry name" value="Tscrpt_reg_LuxR_C"/>
</dbReference>
<dbReference type="SMART" id="SM00421">
    <property type="entry name" value="HTH_LUXR"/>
    <property type="match status" value="1"/>
</dbReference>
<dbReference type="InterPro" id="IPR016032">
    <property type="entry name" value="Sig_transdc_resp-reg_C-effctor"/>
</dbReference>
<dbReference type="Pfam" id="PF01590">
    <property type="entry name" value="GAF"/>
    <property type="match status" value="1"/>
</dbReference>
<dbReference type="RefSeq" id="WP_158290991.1">
    <property type="nucleotide sequence ID" value="NZ_SLWR01000007.1"/>
</dbReference>
<dbReference type="PANTHER" id="PTHR43214">
    <property type="entry name" value="TWO-COMPONENT RESPONSE REGULATOR"/>
    <property type="match status" value="1"/>
</dbReference>
<dbReference type="SUPFAM" id="SSF55781">
    <property type="entry name" value="GAF domain-like"/>
    <property type="match status" value="1"/>
</dbReference>
<dbReference type="EMBL" id="SLWR01000007">
    <property type="protein sequence ID" value="TCO46090.1"/>
    <property type="molecule type" value="Genomic_DNA"/>
</dbReference>
<dbReference type="GO" id="GO:0006355">
    <property type="term" value="P:regulation of DNA-templated transcription"/>
    <property type="evidence" value="ECO:0007669"/>
    <property type="project" value="InterPro"/>
</dbReference>
<evidence type="ECO:0000313" key="5">
    <source>
        <dbReference type="EMBL" id="TCO46090.1"/>
    </source>
</evidence>